<dbReference type="OrthoDB" id="6312617at2"/>
<dbReference type="Proteomes" id="UP000251647">
    <property type="component" value="Unassembled WGS sequence"/>
</dbReference>
<dbReference type="AlphaFoldDB" id="A0A2T3QNT2"/>
<gene>
    <name evidence="1" type="ORF">NCTC11647_01623</name>
</gene>
<evidence type="ECO:0000313" key="2">
    <source>
        <dbReference type="Proteomes" id="UP000251647"/>
    </source>
</evidence>
<organism evidence="1 2">
    <name type="scientific">Photobacterium damselae</name>
    <dbReference type="NCBI Taxonomy" id="38293"/>
    <lineage>
        <taxon>Bacteria</taxon>
        <taxon>Pseudomonadati</taxon>
        <taxon>Pseudomonadota</taxon>
        <taxon>Gammaproteobacteria</taxon>
        <taxon>Vibrionales</taxon>
        <taxon>Vibrionaceae</taxon>
        <taxon>Photobacterium</taxon>
    </lineage>
</organism>
<accession>A0A2T3QNT2</accession>
<name>A0A2T3QNT2_PHODM</name>
<evidence type="ECO:0008006" key="3">
    <source>
        <dbReference type="Google" id="ProtNLM"/>
    </source>
</evidence>
<evidence type="ECO:0000313" key="1">
    <source>
        <dbReference type="EMBL" id="SPY28532.1"/>
    </source>
</evidence>
<dbReference type="RefSeq" id="WP_036763632.1">
    <property type="nucleotide sequence ID" value="NZ_CP046752.1"/>
</dbReference>
<reference evidence="1 2" key="1">
    <citation type="submission" date="2018-06" db="EMBL/GenBank/DDBJ databases">
        <authorList>
            <consortium name="Pathogen Informatics"/>
            <person name="Doyle S."/>
        </authorList>
    </citation>
    <scope>NUCLEOTIDE SEQUENCE [LARGE SCALE GENOMIC DNA]</scope>
    <source>
        <strain evidence="1 2">NCTC11647</strain>
    </source>
</reference>
<sequence length="164" mass="16627">MKKFSLSVIAMTTLFSAGMAQAGDVKLNGHVAPVCEISGLTSAIVDFGDVSTAQKTGSVSGLTFKCNDYDGATVTMISAEGGLESDDAEDVALSYDAVLTIGNNVNTFNAPGGFNTNNYTETYSLSGSATLAAGIAGQIELTTTAAAPWSGGYSDTLTVAITAQ</sequence>
<protein>
    <recommendedName>
        <fullName evidence="3">Spore coat protein U domain-containing protein</fullName>
    </recommendedName>
</protein>
<dbReference type="EMBL" id="UATL01000001">
    <property type="protein sequence ID" value="SPY28532.1"/>
    <property type="molecule type" value="Genomic_DNA"/>
</dbReference>
<proteinExistence type="predicted"/>